<dbReference type="EMBL" id="LS974619">
    <property type="protein sequence ID" value="CAG7884401.1"/>
    <property type="molecule type" value="Genomic_DNA"/>
</dbReference>
<dbReference type="Proteomes" id="UP000694005">
    <property type="component" value="Chromosome A03"/>
</dbReference>
<evidence type="ECO:0000259" key="1">
    <source>
        <dbReference type="Pfam" id="PF03372"/>
    </source>
</evidence>
<accession>A0A3P5ZTB1</accession>
<dbReference type="GO" id="GO:0003824">
    <property type="term" value="F:catalytic activity"/>
    <property type="evidence" value="ECO:0007669"/>
    <property type="project" value="InterPro"/>
</dbReference>
<dbReference type="EMBL" id="LR031572">
    <property type="protein sequence ID" value="VDC83477.1"/>
    <property type="molecule type" value="Genomic_DNA"/>
</dbReference>
<feature type="domain" description="Endonuclease/exonuclease/phosphatase" evidence="1">
    <location>
        <begin position="13"/>
        <end position="181"/>
    </location>
</feature>
<protein>
    <recommendedName>
        <fullName evidence="1">Endonuclease/exonuclease/phosphatase domain-containing protein</fullName>
    </recommendedName>
</protein>
<name>A0A3P5ZTB1_BRACM</name>
<dbReference type="Gene3D" id="3.60.10.10">
    <property type="entry name" value="Endonuclease/exonuclease/phosphatase"/>
    <property type="match status" value="1"/>
</dbReference>
<sequence>LDKLYRGWKFATNHASDEDGRIVVIWKDDVRVRILHQSRQTLTCEVTLPATPPFNFTAVYASNLRAERIDLWVELLYIWQSHQLHLQPWILGGDFNEILNPSEHSLSEVSVTTPQMQEFKDCLTQMEVFDLRFQGPLYSWSNHCPESPIAKKLDRLLVNSNVISAFPNCSATFHPPLFSDHSPCVLDLAHPLPLAGTKPFRFFNYLTRHPSYHQLVNETWSLAGSLALNLTKLSWK</sequence>
<organism evidence="3">
    <name type="scientific">Brassica campestris</name>
    <name type="common">Field mustard</name>
    <dbReference type="NCBI Taxonomy" id="3711"/>
    <lineage>
        <taxon>Eukaryota</taxon>
        <taxon>Viridiplantae</taxon>
        <taxon>Streptophyta</taxon>
        <taxon>Embryophyta</taxon>
        <taxon>Tracheophyta</taxon>
        <taxon>Spermatophyta</taxon>
        <taxon>Magnoliopsida</taxon>
        <taxon>eudicotyledons</taxon>
        <taxon>Gunneridae</taxon>
        <taxon>Pentapetalae</taxon>
        <taxon>rosids</taxon>
        <taxon>malvids</taxon>
        <taxon>Brassicales</taxon>
        <taxon>Brassicaceae</taxon>
        <taxon>Brassiceae</taxon>
        <taxon>Brassica</taxon>
    </lineage>
</organism>
<dbReference type="InterPro" id="IPR005135">
    <property type="entry name" value="Endo/exonuclease/phosphatase"/>
</dbReference>
<reference evidence="3" key="1">
    <citation type="submission" date="2018-11" db="EMBL/GenBank/DDBJ databases">
        <authorList>
            <consortium name="Genoscope - CEA"/>
            <person name="William W."/>
        </authorList>
    </citation>
    <scope>NUCLEOTIDE SEQUENCE</scope>
</reference>
<dbReference type="PANTHER" id="PTHR33710:SF77">
    <property type="entry name" value="DNASE I-LIKE SUPERFAMILY PROTEIN"/>
    <property type="match status" value="1"/>
</dbReference>
<dbReference type="InterPro" id="IPR036691">
    <property type="entry name" value="Endo/exonu/phosph_ase_sf"/>
</dbReference>
<proteinExistence type="predicted"/>
<dbReference type="AlphaFoldDB" id="A0A3P5ZTB1"/>
<dbReference type="SUPFAM" id="SSF56219">
    <property type="entry name" value="DNase I-like"/>
    <property type="match status" value="1"/>
</dbReference>
<gene>
    <name evidence="3" type="ORF">BRAA03T14695Z</name>
    <name evidence="2" type="ORF">BRAPAZ1V2_A03P57440.2</name>
</gene>
<evidence type="ECO:0000313" key="2">
    <source>
        <dbReference type="EMBL" id="CAG7884401.1"/>
    </source>
</evidence>
<feature type="non-terminal residue" evidence="3">
    <location>
        <position position="236"/>
    </location>
</feature>
<dbReference type="Pfam" id="PF03372">
    <property type="entry name" value="Exo_endo_phos"/>
    <property type="match status" value="1"/>
</dbReference>
<dbReference type="PANTHER" id="PTHR33710">
    <property type="entry name" value="BNAC02G09200D PROTEIN"/>
    <property type="match status" value="1"/>
</dbReference>
<feature type="non-terminal residue" evidence="3">
    <location>
        <position position="1"/>
    </location>
</feature>
<evidence type="ECO:0000313" key="3">
    <source>
        <dbReference type="EMBL" id="VDC83477.1"/>
    </source>
</evidence>